<reference evidence="2 3" key="1">
    <citation type="submission" date="2019-10" db="EMBL/GenBank/DDBJ databases">
        <title>Description of Paenibacillus terrestris sp. nov.</title>
        <authorList>
            <person name="Carlier A."/>
            <person name="Qi S."/>
        </authorList>
    </citation>
    <scope>NUCLEOTIDE SEQUENCE [LARGE SCALE GENOMIC DNA]</scope>
    <source>
        <strain evidence="2 3">LMG 31458</strain>
    </source>
</reference>
<dbReference type="EMBL" id="WHOA01000188">
    <property type="protein sequence ID" value="NOU74834.1"/>
    <property type="molecule type" value="Genomic_DNA"/>
</dbReference>
<organism evidence="2 3">
    <name type="scientific">Paenibacillus phytorum</name>
    <dbReference type="NCBI Taxonomy" id="2654977"/>
    <lineage>
        <taxon>Bacteria</taxon>
        <taxon>Bacillati</taxon>
        <taxon>Bacillota</taxon>
        <taxon>Bacilli</taxon>
        <taxon>Bacillales</taxon>
        <taxon>Paenibacillaceae</taxon>
        <taxon>Paenibacillus</taxon>
    </lineage>
</organism>
<evidence type="ECO:0000256" key="1">
    <source>
        <dbReference type="SAM" id="Phobius"/>
    </source>
</evidence>
<protein>
    <recommendedName>
        <fullName evidence="4">DUF3953 domain-containing protein</fullName>
    </recommendedName>
</protein>
<dbReference type="Proteomes" id="UP000616779">
    <property type="component" value="Unassembled WGS sequence"/>
</dbReference>
<name>A0ABX1Y2M4_9BACL</name>
<evidence type="ECO:0000313" key="2">
    <source>
        <dbReference type="EMBL" id="NOU74834.1"/>
    </source>
</evidence>
<accession>A0ABX1Y2M4</accession>
<feature type="transmembrane region" description="Helical" evidence="1">
    <location>
        <begin position="12"/>
        <end position="32"/>
    </location>
</feature>
<proteinExistence type="predicted"/>
<comment type="caution">
    <text evidence="2">The sequence shown here is derived from an EMBL/GenBank/DDBJ whole genome shotgun (WGS) entry which is preliminary data.</text>
</comment>
<evidence type="ECO:0008006" key="4">
    <source>
        <dbReference type="Google" id="ProtNLM"/>
    </source>
</evidence>
<evidence type="ECO:0000313" key="3">
    <source>
        <dbReference type="Proteomes" id="UP000616779"/>
    </source>
</evidence>
<sequence length="81" mass="9318">MFTNPYKNRNRVLLGLELLISIFTIIFVIVSSTGGRELSFSWFFLLTALIFLVRLVDTKDKSNIITLTIYVLGALFIIFKK</sequence>
<keyword evidence="3" id="KW-1185">Reference proteome</keyword>
<keyword evidence="1" id="KW-0812">Transmembrane</keyword>
<keyword evidence="1" id="KW-0472">Membrane</keyword>
<gene>
    <name evidence="2" type="ORF">GC098_26190</name>
</gene>
<dbReference type="RefSeq" id="WP_171646232.1">
    <property type="nucleotide sequence ID" value="NZ_WHOA01000188.1"/>
</dbReference>
<feature type="transmembrane region" description="Helical" evidence="1">
    <location>
        <begin position="38"/>
        <end position="56"/>
    </location>
</feature>
<feature type="transmembrane region" description="Helical" evidence="1">
    <location>
        <begin position="63"/>
        <end position="79"/>
    </location>
</feature>
<keyword evidence="1" id="KW-1133">Transmembrane helix</keyword>